<dbReference type="InterPro" id="IPR001478">
    <property type="entry name" value="PDZ"/>
</dbReference>
<organism evidence="2 3">
    <name type="scientific">Nocardiopsis gilva YIM 90087</name>
    <dbReference type="NCBI Taxonomy" id="1235441"/>
    <lineage>
        <taxon>Bacteria</taxon>
        <taxon>Bacillati</taxon>
        <taxon>Actinomycetota</taxon>
        <taxon>Actinomycetes</taxon>
        <taxon>Streptosporangiales</taxon>
        <taxon>Nocardiopsidaceae</taxon>
        <taxon>Nocardiopsis</taxon>
    </lineage>
</organism>
<dbReference type="PROSITE" id="PS50106">
    <property type="entry name" value="PDZ"/>
    <property type="match status" value="1"/>
</dbReference>
<dbReference type="SMART" id="SM00228">
    <property type="entry name" value="PDZ"/>
    <property type="match status" value="1"/>
</dbReference>
<name>A0A223S3J1_9ACTN</name>
<dbReference type="OrthoDB" id="9758917at2"/>
<dbReference type="Proteomes" id="UP000215005">
    <property type="component" value="Chromosome"/>
</dbReference>
<dbReference type="InterPro" id="IPR036034">
    <property type="entry name" value="PDZ_sf"/>
</dbReference>
<dbReference type="Gene3D" id="2.30.42.10">
    <property type="match status" value="1"/>
</dbReference>
<sequence length="94" mass="9787">MIGAVLDMRYGQDGAPIVTDEEAGGDAVIPGGPADKAGLEAGDLIVEFDGQKVADSTELRLLLSQKQPGDKVKVGYERDGKKRTTTVTLGAAKD</sequence>
<keyword evidence="3" id="KW-1185">Reference proteome</keyword>
<evidence type="ECO:0000313" key="2">
    <source>
        <dbReference type="EMBL" id="ASU82688.1"/>
    </source>
</evidence>
<proteinExistence type="predicted"/>
<accession>A0A223S3J1</accession>
<dbReference type="KEGG" id="ngv:CDO52_07725"/>
<dbReference type="Pfam" id="PF13180">
    <property type="entry name" value="PDZ_2"/>
    <property type="match status" value="1"/>
</dbReference>
<gene>
    <name evidence="2" type="ORF">CDO52_07725</name>
</gene>
<evidence type="ECO:0000313" key="3">
    <source>
        <dbReference type="Proteomes" id="UP000215005"/>
    </source>
</evidence>
<dbReference type="EMBL" id="CP022753">
    <property type="protein sequence ID" value="ASU82688.1"/>
    <property type="molecule type" value="Genomic_DNA"/>
</dbReference>
<feature type="domain" description="PDZ" evidence="1">
    <location>
        <begin position="28"/>
        <end position="80"/>
    </location>
</feature>
<dbReference type="AlphaFoldDB" id="A0A223S3J1"/>
<dbReference type="RefSeq" id="WP_017620129.1">
    <property type="nucleotide sequence ID" value="NZ_ANBG01000294.1"/>
</dbReference>
<evidence type="ECO:0000259" key="1">
    <source>
        <dbReference type="PROSITE" id="PS50106"/>
    </source>
</evidence>
<dbReference type="SUPFAM" id="SSF50156">
    <property type="entry name" value="PDZ domain-like"/>
    <property type="match status" value="1"/>
</dbReference>
<protein>
    <submittedName>
        <fullName evidence="2">PDZ domain-containing protein</fullName>
    </submittedName>
</protein>
<reference evidence="2 3" key="1">
    <citation type="submission" date="2017-08" db="EMBL/GenBank/DDBJ databases">
        <title>The complete genome sequence of Nocardiopsis gilva YIM 90087.</title>
        <authorList>
            <person name="Yin M."/>
            <person name="Tang S."/>
        </authorList>
    </citation>
    <scope>NUCLEOTIDE SEQUENCE [LARGE SCALE GENOMIC DNA]</scope>
    <source>
        <strain evidence="2 3">YIM 90087</strain>
    </source>
</reference>